<dbReference type="EMBL" id="CP124685">
    <property type="protein sequence ID" value="WGX75722.1"/>
    <property type="molecule type" value="Genomic_DNA"/>
</dbReference>
<sequence>MHKKKIQALAVAGVLTVGVAGEHLHGSHLKIKQLILLTQHQIKIIMGVE</sequence>
<protein>
    <submittedName>
        <fullName evidence="1">Uncharacterized protein</fullName>
    </submittedName>
</protein>
<evidence type="ECO:0000313" key="1">
    <source>
        <dbReference type="EMBL" id="WGX75722.1"/>
    </source>
</evidence>
<name>A0ABY8R4D8_PARBF</name>
<accession>A0ABY8R4D8</accession>
<reference evidence="1 2" key="1">
    <citation type="submission" date="2023-04" db="EMBL/GenBank/DDBJ databases">
        <title>Bacteria Genome Submission.</title>
        <authorList>
            <person name="Isaac P."/>
        </authorList>
    </citation>
    <scope>NUCLEOTIDE SEQUENCE [LARGE SCALE GENOMIC DNA]</scope>
    <source>
        <strain evidence="1 2">SampleS7P1</strain>
    </source>
</reference>
<proteinExistence type="predicted"/>
<dbReference type="Proteomes" id="UP001239169">
    <property type="component" value="Chromosome"/>
</dbReference>
<evidence type="ECO:0000313" key="2">
    <source>
        <dbReference type="Proteomes" id="UP001239169"/>
    </source>
</evidence>
<gene>
    <name evidence="1" type="ORF">QJS64_17585</name>
</gene>
<organism evidence="1 2">
    <name type="scientific">Paraclostridium bifermentans</name>
    <name type="common">Clostridium bifermentans</name>
    <dbReference type="NCBI Taxonomy" id="1490"/>
    <lineage>
        <taxon>Bacteria</taxon>
        <taxon>Bacillati</taxon>
        <taxon>Bacillota</taxon>
        <taxon>Clostridia</taxon>
        <taxon>Peptostreptococcales</taxon>
        <taxon>Peptostreptococcaceae</taxon>
        <taxon>Paraclostridium</taxon>
    </lineage>
</organism>
<keyword evidence="2" id="KW-1185">Reference proteome</keyword>